<accession>A0A699U205</accession>
<comment type="caution">
    <text evidence="2">The sequence shown here is derived from an EMBL/GenBank/DDBJ whole genome shotgun (WGS) entry which is preliminary data.</text>
</comment>
<feature type="region of interest" description="Disordered" evidence="1">
    <location>
        <begin position="144"/>
        <end position="176"/>
    </location>
</feature>
<sequence>DDFVHLNLSTYNADDQEEGNDEEKANDDDEILDEEDNQEDEDKSMGREQEDEEVEELYGDLNINMDRRDAKMTDSQINQQTEEVHMTLTTELPSVQKQSSSVSSDLVAKFINPDPDTCIASILNSNVQSDIPINVSVSVTTVTPTSDTTIPQPPIPIIQPQQKTHNSTTTTPILTTSLPEIPNFSSLFKFE</sequence>
<organism evidence="2">
    <name type="scientific">Tanacetum cinerariifolium</name>
    <name type="common">Dalmatian daisy</name>
    <name type="synonym">Chrysanthemum cinerariifolium</name>
    <dbReference type="NCBI Taxonomy" id="118510"/>
    <lineage>
        <taxon>Eukaryota</taxon>
        <taxon>Viridiplantae</taxon>
        <taxon>Streptophyta</taxon>
        <taxon>Embryophyta</taxon>
        <taxon>Tracheophyta</taxon>
        <taxon>Spermatophyta</taxon>
        <taxon>Magnoliopsida</taxon>
        <taxon>eudicotyledons</taxon>
        <taxon>Gunneridae</taxon>
        <taxon>Pentapetalae</taxon>
        <taxon>asterids</taxon>
        <taxon>campanulids</taxon>
        <taxon>Asterales</taxon>
        <taxon>Asteraceae</taxon>
        <taxon>Asteroideae</taxon>
        <taxon>Anthemideae</taxon>
        <taxon>Anthemidinae</taxon>
        <taxon>Tanacetum</taxon>
    </lineage>
</organism>
<dbReference type="AlphaFoldDB" id="A0A699U205"/>
<evidence type="ECO:0000313" key="2">
    <source>
        <dbReference type="EMBL" id="GFD16073.1"/>
    </source>
</evidence>
<feature type="region of interest" description="Disordered" evidence="1">
    <location>
        <begin position="1"/>
        <end position="55"/>
    </location>
</feature>
<gene>
    <name evidence="2" type="ORF">Tci_888042</name>
</gene>
<feature type="compositionally biased region" description="Acidic residues" evidence="1">
    <location>
        <begin position="14"/>
        <end position="42"/>
    </location>
</feature>
<reference evidence="2" key="1">
    <citation type="journal article" date="2019" name="Sci. Rep.">
        <title>Draft genome of Tanacetum cinerariifolium, the natural source of mosquito coil.</title>
        <authorList>
            <person name="Yamashiro T."/>
            <person name="Shiraishi A."/>
            <person name="Satake H."/>
            <person name="Nakayama K."/>
        </authorList>
    </citation>
    <scope>NUCLEOTIDE SEQUENCE</scope>
</reference>
<name>A0A699U205_TANCI</name>
<proteinExistence type="predicted"/>
<feature type="compositionally biased region" description="Low complexity" evidence="1">
    <location>
        <begin position="158"/>
        <end position="176"/>
    </location>
</feature>
<dbReference type="EMBL" id="BKCJ011290859">
    <property type="protein sequence ID" value="GFD16073.1"/>
    <property type="molecule type" value="Genomic_DNA"/>
</dbReference>
<feature type="non-terminal residue" evidence="2">
    <location>
        <position position="1"/>
    </location>
</feature>
<evidence type="ECO:0000256" key="1">
    <source>
        <dbReference type="SAM" id="MobiDB-lite"/>
    </source>
</evidence>
<protein>
    <submittedName>
        <fullName evidence="2">Uncharacterized protein</fullName>
    </submittedName>
</protein>